<evidence type="ECO:0000313" key="1">
    <source>
        <dbReference type="EMBL" id="CAB4166171.1"/>
    </source>
</evidence>
<protein>
    <submittedName>
        <fullName evidence="1">Uncharacterized protein</fullName>
    </submittedName>
</protein>
<accession>A0A6J5P9U3</accession>
<organism evidence="1">
    <name type="scientific">uncultured Caudovirales phage</name>
    <dbReference type="NCBI Taxonomy" id="2100421"/>
    <lineage>
        <taxon>Viruses</taxon>
        <taxon>Duplodnaviria</taxon>
        <taxon>Heunggongvirae</taxon>
        <taxon>Uroviricota</taxon>
        <taxon>Caudoviricetes</taxon>
        <taxon>Peduoviridae</taxon>
        <taxon>Maltschvirus</taxon>
        <taxon>Maltschvirus maltsch</taxon>
    </lineage>
</organism>
<sequence>MTAAELEALAERLMHGEYTTADLHAAARCARGCAKAEKAMTAQPGGVQLIGYRGRAKAWSWLVGPNNGGTSYRSTTALEAVEAAEVGK</sequence>
<dbReference type="EMBL" id="LR796794">
    <property type="protein sequence ID" value="CAB4166171.1"/>
    <property type="molecule type" value="Genomic_DNA"/>
</dbReference>
<name>A0A6J5P9U3_9CAUD</name>
<proteinExistence type="predicted"/>
<gene>
    <name evidence="1" type="ORF">UFOVP836_17</name>
</gene>
<reference evidence="1" key="1">
    <citation type="submission" date="2020-04" db="EMBL/GenBank/DDBJ databases">
        <authorList>
            <person name="Chiriac C."/>
            <person name="Salcher M."/>
            <person name="Ghai R."/>
            <person name="Kavagutti S V."/>
        </authorList>
    </citation>
    <scope>NUCLEOTIDE SEQUENCE</scope>
</reference>